<dbReference type="KEGG" id="aak:AA2016_6291"/>
<keyword evidence="3" id="KW-0805">Transcription regulation</keyword>
<sequence>MIRSGLLPVGTKLPSVRDLAFRLGISPATVSIAWADLRRHKVIGGRGRNGAWVMGDRFAPRPTRLVSSGNYGPDVLNLGLASPDVELLPSLEQALVHGAKASHLNSYERVRILPELEAVVRPTWPYDPGAFLVTNGGYNAVYTLLHALVTPGAPVAIEDPTALRLLDILEDLNVPIIPVACDGLGPIPEALAEAMKASPVAFLFQPRVHSVTGTSLTRERLEALGDVLEGSGALIIEDDGVGDVSEAARHSLGRRFPDRVIHILSYSKTLGPDLRLAVLSSSASVVEQIQSYRSFSAGWTSRILQAATSWLLQDGETENVVRRARAAYRERRHALAGALFEHGLEINAGDGLSVLVPVESENYALITLASRGIAVSAGSRFSTKPTSSVRVATSVLQLSEVHRVADAISAAAATPR</sequence>
<evidence type="ECO:0000256" key="5">
    <source>
        <dbReference type="ARBA" id="ARBA00023163"/>
    </source>
</evidence>
<keyword evidence="5" id="KW-0804">Transcription</keyword>
<keyword evidence="10" id="KW-1185">Reference proteome</keyword>
<dbReference type="AlphaFoldDB" id="A0AAC8YVY8"/>
<dbReference type="Proteomes" id="UP000577697">
    <property type="component" value="Unassembled WGS sequence"/>
</dbReference>
<dbReference type="InterPro" id="IPR015421">
    <property type="entry name" value="PyrdxlP-dep_Trfase_major"/>
</dbReference>
<evidence type="ECO:0000256" key="4">
    <source>
        <dbReference type="ARBA" id="ARBA00023125"/>
    </source>
</evidence>
<dbReference type="SUPFAM" id="SSF53383">
    <property type="entry name" value="PLP-dependent transferases"/>
    <property type="match status" value="1"/>
</dbReference>
<reference evidence="8 10" key="2">
    <citation type="submission" date="2020-08" db="EMBL/GenBank/DDBJ databases">
        <title>Genomic Encyclopedia of Type Strains, Phase IV (KMG-IV): sequencing the most valuable type-strain genomes for metagenomic binning, comparative biology and taxonomic classification.</title>
        <authorList>
            <person name="Goeker M."/>
        </authorList>
    </citation>
    <scope>NUCLEOTIDE SEQUENCE [LARGE SCALE GENOMIC DNA]</scope>
    <source>
        <strain evidence="8 10">DSM 10368</strain>
    </source>
</reference>
<dbReference type="CDD" id="cd00609">
    <property type="entry name" value="AAT_like"/>
    <property type="match status" value="1"/>
</dbReference>
<reference evidence="7 9" key="1">
    <citation type="submission" date="2016-03" db="EMBL/GenBank/DDBJ databases">
        <title>Complete genome of Aminobacter aminovorans KCTC 2477.</title>
        <authorList>
            <person name="Kim K.M."/>
        </authorList>
    </citation>
    <scope>NUCLEOTIDE SEQUENCE [LARGE SCALE GENOMIC DNA]</scope>
    <source>
        <strain evidence="7 9">KCTC 2477</strain>
        <plasmid evidence="7 9">pAA02</plasmid>
    </source>
</reference>
<name>A0AAC8YVY8_AMIAI</name>
<proteinExistence type="inferred from homology"/>
<dbReference type="InterPro" id="IPR000524">
    <property type="entry name" value="Tscrpt_reg_HTH_GntR"/>
</dbReference>
<dbReference type="GO" id="GO:0030170">
    <property type="term" value="F:pyridoxal phosphate binding"/>
    <property type="evidence" value="ECO:0007669"/>
    <property type="project" value="InterPro"/>
</dbReference>
<feature type="domain" description="HTH gntR-type" evidence="6">
    <location>
        <begin position="1"/>
        <end position="56"/>
    </location>
</feature>
<dbReference type="Proteomes" id="UP000075755">
    <property type="component" value="Plasmid pAA02"/>
</dbReference>
<evidence type="ECO:0000313" key="8">
    <source>
        <dbReference type="EMBL" id="MBB3705053.1"/>
    </source>
</evidence>
<dbReference type="InterPro" id="IPR015424">
    <property type="entry name" value="PyrdxlP-dep_Trfase"/>
</dbReference>
<gene>
    <name evidence="7" type="ORF">AA2016_6291</name>
    <name evidence="8" type="ORF">FHS67_001363</name>
</gene>
<keyword evidence="4 8" id="KW-0238">DNA-binding</keyword>
<dbReference type="InterPro" id="IPR051446">
    <property type="entry name" value="HTH_trans_reg/aminotransferase"/>
</dbReference>
<dbReference type="GO" id="GO:0003677">
    <property type="term" value="F:DNA binding"/>
    <property type="evidence" value="ECO:0007669"/>
    <property type="project" value="UniProtKB-KW"/>
</dbReference>
<dbReference type="PANTHER" id="PTHR46577">
    <property type="entry name" value="HTH-TYPE TRANSCRIPTIONAL REGULATORY PROTEIN GABR"/>
    <property type="match status" value="1"/>
</dbReference>
<evidence type="ECO:0000313" key="9">
    <source>
        <dbReference type="Proteomes" id="UP000075755"/>
    </source>
</evidence>
<dbReference type="Gene3D" id="3.40.640.10">
    <property type="entry name" value="Type I PLP-dependent aspartate aminotransferase-like (Major domain)"/>
    <property type="match status" value="1"/>
</dbReference>
<geneLocation type="plasmid" evidence="7 9">
    <name>pAA02</name>
</geneLocation>
<dbReference type="InterPro" id="IPR004839">
    <property type="entry name" value="Aminotransferase_I/II_large"/>
</dbReference>
<dbReference type="InterPro" id="IPR036390">
    <property type="entry name" value="WH_DNA-bd_sf"/>
</dbReference>
<dbReference type="EMBL" id="CP015007">
    <property type="protein sequence ID" value="AMS45188.1"/>
    <property type="molecule type" value="Genomic_DNA"/>
</dbReference>
<keyword evidence="7" id="KW-0614">Plasmid</keyword>
<dbReference type="PROSITE" id="PS50949">
    <property type="entry name" value="HTH_GNTR"/>
    <property type="match status" value="1"/>
</dbReference>
<dbReference type="GO" id="GO:0003700">
    <property type="term" value="F:DNA-binding transcription factor activity"/>
    <property type="evidence" value="ECO:0007669"/>
    <property type="project" value="InterPro"/>
</dbReference>
<evidence type="ECO:0000256" key="2">
    <source>
        <dbReference type="ARBA" id="ARBA00022898"/>
    </source>
</evidence>
<dbReference type="Gene3D" id="1.10.10.10">
    <property type="entry name" value="Winged helix-like DNA-binding domain superfamily/Winged helix DNA-binding domain"/>
    <property type="match status" value="1"/>
</dbReference>
<dbReference type="PANTHER" id="PTHR46577:SF1">
    <property type="entry name" value="HTH-TYPE TRANSCRIPTIONAL REGULATORY PROTEIN GABR"/>
    <property type="match status" value="1"/>
</dbReference>
<dbReference type="EMBL" id="JACICB010000004">
    <property type="protein sequence ID" value="MBB3705053.1"/>
    <property type="molecule type" value="Genomic_DNA"/>
</dbReference>
<organism evidence="7 9">
    <name type="scientific">Aminobacter aminovorans</name>
    <name type="common">Chelatobacter heintzii</name>
    <dbReference type="NCBI Taxonomy" id="83263"/>
    <lineage>
        <taxon>Bacteria</taxon>
        <taxon>Pseudomonadati</taxon>
        <taxon>Pseudomonadota</taxon>
        <taxon>Alphaproteobacteria</taxon>
        <taxon>Hyphomicrobiales</taxon>
        <taxon>Phyllobacteriaceae</taxon>
        <taxon>Aminobacter</taxon>
    </lineage>
</organism>
<evidence type="ECO:0000313" key="10">
    <source>
        <dbReference type="Proteomes" id="UP000577697"/>
    </source>
</evidence>
<evidence type="ECO:0000256" key="1">
    <source>
        <dbReference type="ARBA" id="ARBA00005384"/>
    </source>
</evidence>
<dbReference type="SUPFAM" id="SSF46785">
    <property type="entry name" value="Winged helix' DNA-binding domain"/>
    <property type="match status" value="1"/>
</dbReference>
<keyword evidence="2" id="KW-0663">Pyridoxal phosphate</keyword>
<evidence type="ECO:0000313" key="7">
    <source>
        <dbReference type="EMBL" id="AMS45188.1"/>
    </source>
</evidence>
<protein>
    <submittedName>
        <fullName evidence="8">DNA-binding transcriptional MocR family regulator</fullName>
    </submittedName>
    <submittedName>
        <fullName evidence="7">GntR family transcriptional regulator</fullName>
    </submittedName>
</protein>
<evidence type="ECO:0000256" key="3">
    <source>
        <dbReference type="ARBA" id="ARBA00023015"/>
    </source>
</evidence>
<comment type="similarity">
    <text evidence="1">In the C-terminal section; belongs to the class-I pyridoxal-phosphate-dependent aminotransferase family.</text>
</comment>
<accession>A0AAC8YVY8</accession>
<evidence type="ECO:0000259" key="6">
    <source>
        <dbReference type="PROSITE" id="PS50949"/>
    </source>
</evidence>
<dbReference type="InterPro" id="IPR036388">
    <property type="entry name" value="WH-like_DNA-bd_sf"/>
</dbReference>
<dbReference type="Pfam" id="PF00155">
    <property type="entry name" value="Aminotran_1_2"/>
    <property type="match status" value="1"/>
</dbReference>
<dbReference type="Pfam" id="PF00392">
    <property type="entry name" value="GntR"/>
    <property type="match status" value="1"/>
</dbReference>